<feature type="signal peptide" evidence="1">
    <location>
        <begin position="1"/>
        <end position="21"/>
    </location>
</feature>
<protein>
    <recommendedName>
        <fullName evidence="4">Secreted protein</fullName>
    </recommendedName>
</protein>
<sequence>MTSVALLAATSMKAPSPVVLAGTSAAQACMAACIPPAAVASPPIPGPSTLTGRGCLVAIFGVLDPSSRWPSPSGTSQIQRNGIARAMGLRTY</sequence>
<keyword evidence="1" id="KW-0732">Signal</keyword>
<dbReference type="RefSeq" id="WP_140687303.1">
    <property type="nucleotide sequence ID" value="NZ_RCZG01000001.1"/>
</dbReference>
<dbReference type="AlphaFoldDB" id="A0A502EGK9"/>
<evidence type="ECO:0000313" key="2">
    <source>
        <dbReference type="EMBL" id="TPG36587.1"/>
    </source>
</evidence>
<keyword evidence="3" id="KW-1185">Reference proteome</keyword>
<evidence type="ECO:0000313" key="3">
    <source>
        <dbReference type="Proteomes" id="UP000320095"/>
    </source>
</evidence>
<proteinExistence type="predicted"/>
<feature type="chain" id="PRO_5021266583" description="Secreted protein" evidence="1">
    <location>
        <begin position="22"/>
        <end position="92"/>
    </location>
</feature>
<dbReference type="Proteomes" id="UP000320095">
    <property type="component" value="Unassembled WGS sequence"/>
</dbReference>
<name>A0A502EGK9_9MYCO</name>
<reference evidence="2 3" key="1">
    <citation type="journal article" date="2019" name="Environ. Microbiol.">
        <title>Species interactions and distinct microbial communities in high Arctic permafrost affected cryosols are associated with the CH4 and CO2 gas fluxes.</title>
        <authorList>
            <person name="Altshuler I."/>
            <person name="Hamel J."/>
            <person name="Turney S."/>
            <person name="Magnuson E."/>
            <person name="Levesque R."/>
            <person name="Greer C."/>
            <person name="Whyte L.G."/>
        </authorList>
    </citation>
    <scope>NUCLEOTIDE SEQUENCE [LARGE SCALE GENOMIC DNA]</scope>
    <source>
        <strain evidence="2 3">S5.20</strain>
    </source>
</reference>
<dbReference type="EMBL" id="RCZG01000001">
    <property type="protein sequence ID" value="TPG36587.1"/>
    <property type="molecule type" value="Genomic_DNA"/>
</dbReference>
<organism evidence="2 3">
    <name type="scientific">Mycolicibacterium hodleri</name>
    <dbReference type="NCBI Taxonomy" id="49897"/>
    <lineage>
        <taxon>Bacteria</taxon>
        <taxon>Bacillati</taxon>
        <taxon>Actinomycetota</taxon>
        <taxon>Actinomycetes</taxon>
        <taxon>Mycobacteriales</taxon>
        <taxon>Mycobacteriaceae</taxon>
        <taxon>Mycolicibacterium</taxon>
    </lineage>
</organism>
<evidence type="ECO:0008006" key="4">
    <source>
        <dbReference type="Google" id="ProtNLM"/>
    </source>
</evidence>
<gene>
    <name evidence="2" type="ORF">EAH80_01070</name>
</gene>
<comment type="caution">
    <text evidence="2">The sequence shown here is derived from an EMBL/GenBank/DDBJ whole genome shotgun (WGS) entry which is preliminary data.</text>
</comment>
<evidence type="ECO:0000256" key="1">
    <source>
        <dbReference type="SAM" id="SignalP"/>
    </source>
</evidence>
<accession>A0A502EGK9</accession>